<proteinExistence type="predicted"/>
<name>X1L3T2_9ZZZZ</name>
<reference evidence="1" key="1">
    <citation type="journal article" date="2014" name="Front. Microbiol.">
        <title>High frequency of phylogenetically diverse reductive dehalogenase-homologous genes in deep subseafloor sedimentary metagenomes.</title>
        <authorList>
            <person name="Kawai M."/>
            <person name="Futagami T."/>
            <person name="Toyoda A."/>
            <person name="Takaki Y."/>
            <person name="Nishi S."/>
            <person name="Hori S."/>
            <person name="Arai W."/>
            <person name="Tsubouchi T."/>
            <person name="Morono Y."/>
            <person name="Uchiyama I."/>
            <person name="Ito T."/>
            <person name="Fujiyama A."/>
            <person name="Inagaki F."/>
            <person name="Takami H."/>
        </authorList>
    </citation>
    <scope>NUCLEOTIDE SEQUENCE</scope>
    <source>
        <strain evidence="1">Expedition CK06-06</strain>
    </source>
</reference>
<dbReference type="EMBL" id="BARU01036254">
    <property type="protein sequence ID" value="GAH88853.1"/>
    <property type="molecule type" value="Genomic_DNA"/>
</dbReference>
<accession>X1L3T2</accession>
<dbReference type="AlphaFoldDB" id="X1L3T2"/>
<evidence type="ECO:0000313" key="1">
    <source>
        <dbReference type="EMBL" id="GAH88853.1"/>
    </source>
</evidence>
<feature type="non-terminal residue" evidence="1">
    <location>
        <position position="1"/>
    </location>
</feature>
<organism evidence="1">
    <name type="scientific">marine sediment metagenome</name>
    <dbReference type="NCBI Taxonomy" id="412755"/>
    <lineage>
        <taxon>unclassified sequences</taxon>
        <taxon>metagenomes</taxon>
        <taxon>ecological metagenomes</taxon>
    </lineage>
</organism>
<comment type="caution">
    <text evidence="1">The sequence shown here is derived from an EMBL/GenBank/DDBJ whole genome shotgun (WGS) entry which is preliminary data.</text>
</comment>
<gene>
    <name evidence="1" type="ORF">S03H2_56641</name>
</gene>
<protein>
    <submittedName>
        <fullName evidence="1">Uncharacterized protein</fullName>
    </submittedName>
</protein>
<sequence length="138" mass="16377">LKLLEQDAESIYRGIHLWSLFQKASDIPMEAKASIPAEINLKYWNFLKQDKEFLMLGANEPFNKIFYIMWDFEKINYQIEWAKRGNKGAFQLAIGLYQLTVKDEIHKKLLLMFKTEQEIEEINEKYPKPKEGSDKSKQ</sequence>